<dbReference type="AlphaFoldDB" id="X1DDA8"/>
<reference evidence="1" key="1">
    <citation type="journal article" date="2014" name="Front. Microbiol.">
        <title>High frequency of phylogenetically diverse reductive dehalogenase-homologous genes in deep subseafloor sedimentary metagenomes.</title>
        <authorList>
            <person name="Kawai M."/>
            <person name="Futagami T."/>
            <person name="Toyoda A."/>
            <person name="Takaki Y."/>
            <person name="Nishi S."/>
            <person name="Hori S."/>
            <person name="Arai W."/>
            <person name="Tsubouchi T."/>
            <person name="Morono Y."/>
            <person name="Uchiyama I."/>
            <person name="Ito T."/>
            <person name="Fujiyama A."/>
            <person name="Inagaki F."/>
            <person name="Takami H."/>
        </authorList>
    </citation>
    <scope>NUCLEOTIDE SEQUENCE</scope>
    <source>
        <strain evidence="1">Expedition CK06-06</strain>
    </source>
</reference>
<sequence length="66" mass="7125">GTVLIGELLSDQDSSCQYMKSGVAYSLDELFYIPTGSYFFWNSTSASNVTSFDCVIQDLPASAGPE</sequence>
<gene>
    <name evidence="1" type="ORF">S01H4_55389</name>
</gene>
<evidence type="ECO:0000313" key="1">
    <source>
        <dbReference type="EMBL" id="GAH18202.1"/>
    </source>
</evidence>
<protein>
    <submittedName>
        <fullName evidence="1">Uncharacterized protein</fullName>
    </submittedName>
</protein>
<accession>X1DDA8</accession>
<dbReference type="EMBL" id="BART01031962">
    <property type="protein sequence ID" value="GAH18202.1"/>
    <property type="molecule type" value="Genomic_DNA"/>
</dbReference>
<proteinExistence type="predicted"/>
<feature type="non-terminal residue" evidence="1">
    <location>
        <position position="1"/>
    </location>
</feature>
<name>X1DDA8_9ZZZZ</name>
<comment type="caution">
    <text evidence="1">The sequence shown here is derived from an EMBL/GenBank/DDBJ whole genome shotgun (WGS) entry which is preliminary data.</text>
</comment>
<organism evidence="1">
    <name type="scientific">marine sediment metagenome</name>
    <dbReference type="NCBI Taxonomy" id="412755"/>
    <lineage>
        <taxon>unclassified sequences</taxon>
        <taxon>metagenomes</taxon>
        <taxon>ecological metagenomes</taxon>
    </lineage>
</organism>